<evidence type="ECO:0000313" key="3">
    <source>
        <dbReference type="Proteomes" id="UP000053593"/>
    </source>
</evidence>
<keyword evidence="1" id="KW-1133">Transmembrane helix</keyword>
<name>A0A0D0C5A1_9AGAR</name>
<dbReference type="AlphaFoldDB" id="A0A0D0C5A1"/>
<evidence type="ECO:0000256" key="1">
    <source>
        <dbReference type="SAM" id="Phobius"/>
    </source>
</evidence>
<organism evidence="2 3">
    <name type="scientific">Collybiopsis luxurians FD-317 M1</name>
    <dbReference type="NCBI Taxonomy" id="944289"/>
    <lineage>
        <taxon>Eukaryota</taxon>
        <taxon>Fungi</taxon>
        <taxon>Dikarya</taxon>
        <taxon>Basidiomycota</taxon>
        <taxon>Agaricomycotina</taxon>
        <taxon>Agaricomycetes</taxon>
        <taxon>Agaricomycetidae</taxon>
        <taxon>Agaricales</taxon>
        <taxon>Marasmiineae</taxon>
        <taxon>Omphalotaceae</taxon>
        <taxon>Collybiopsis</taxon>
        <taxon>Collybiopsis luxurians</taxon>
    </lineage>
</organism>
<sequence length="129" mass="14392">MTGHLTSERPKYGLCINGYSRRPSSLSSFPPLFHLRWLFHPEGPSLLNRSTYVEISIYTYTHSVPNMRFFIIISALLFSSTIAAPVILPPDTIAPRPHPGPVDGREEALEVRQCVIGTCSKPNDRAEAI</sequence>
<proteinExistence type="predicted"/>
<keyword evidence="1" id="KW-0812">Transmembrane</keyword>
<dbReference type="Proteomes" id="UP000053593">
    <property type="component" value="Unassembled WGS sequence"/>
</dbReference>
<feature type="transmembrane region" description="Helical" evidence="1">
    <location>
        <begin position="69"/>
        <end position="88"/>
    </location>
</feature>
<protein>
    <submittedName>
        <fullName evidence="2">Uncharacterized protein</fullName>
    </submittedName>
</protein>
<keyword evidence="1" id="KW-0472">Membrane</keyword>
<reference evidence="2 3" key="1">
    <citation type="submission" date="2014-04" db="EMBL/GenBank/DDBJ databases">
        <title>Evolutionary Origins and Diversification of the Mycorrhizal Mutualists.</title>
        <authorList>
            <consortium name="DOE Joint Genome Institute"/>
            <consortium name="Mycorrhizal Genomics Consortium"/>
            <person name="Kohler A."/>
            <person name="Kuo A."/>
            <person name="Nagy L.G."/>
            <person name="Floudas D."/>
            <person name="Copeland A."/>
            <person name="Barry K.W."/>
            <person name="Cichocki N."/>
            <person name="Veneault-Fourrey C."/>
            <person name="LaButti K."/>
            <person name="Lindquist E.A."/>
            <person name="Lipzen A."/>
            <person name="Lundell T."/>
            <person name="Morin E."/>
            <person name="Murat C."/>
            <person name="Riley R."/>
            <person name="Ohm R."/>
            <person name="Sun H."/>
            <person name="Tunlid A."/>
            <person name="Henrissat B."/>
            <person name="Grigoriev I.V."/>
            <person name="Hibbett D.S."/>
            <person name="Martin F."/>
        </authorList>
    </citation>
    <scope>NUCLEOTIDE SEQUENCE [LARGE SCALE GENOMIC DNA]</scope>
    <source>
        <strain evidence="2 3">FD-317 M1</strain>
    </source>
</reference>
<dbReference type="HOGENOM" id="CLU_1949056_0_0_1"/>
<keyword evidence="3" id="KW-1185">Reference proteome</keyword>
<evidence type="ECO:0000313" key="2">
    <source>
        <dbReference type="EMBL" id="KIK52977.1"/>
    </source>
</evidence>
<dbReference type="EMBL" id="KN834835">
    <property type="protein sequence ID" value="KIK52977.1"/>
    <property type="molecule type" value="Genomic_DNA"/>
</dbReference>
<gene>
    <name evidence="2" type="ORF">GYMLUDRAFT_49643</name>
</gene>
<accession>A0A0D0C5A1</accession>